<dbReference type="Gramene" id="scaffold_104814.1">
    <property type="protein sequence ID" value="scaffold_104814.1"/>
    <property type="gene ID" value="scaffold_104814.1"/>
</dbReference>
<proteinExistence type="predicted"/>
<dbReference type="EMBL" id="GL348713">
    <property type="protein sequence ID" value="EFH70534.1"/>
    <property type="molecule type" value="Genomic_DNA"/>
</dbReference>
<keyword evidence="3" id="KW-1185">Reference proteome</keyword>
<gene>
    <name evidence="2" type="ORF">ARALYDRAFT_892020</name>
</gene>
<evidence type="ECO:0000256" key="1">
    <source>
        <dbReference type="SAM" id="MobiDB-lite"/>
    </source>
</evidence>
<sequence>MKIAEDSRDTSERIGKRSRLEADSIDSGPCQKLDLIRDETVQSPEIEQRNKETDETGSMLRKNVVSAPETSLCDVELNVYGSNAEKKTMIDDDNEEPKCLPHEDGTITREMVRSDKKCCSEAEKEDADGRINEKVLALKADNKISKPHQKLASGCANGDKTSKAYQRKVLKPSDGDQGQACLRHGDGIGSEETMKSNEQLKVFEKRNNDLGEGDNDTTEKRFQKL</sequence>
<reference evidence="3" key="1">
    <citation type="journal article" date="2011" name="Nat. Genet.">
        <title>The Arabidopsis lyrata genome sequence and the basis of rapid genome size change.</title>
        <authorList>
            <person name="Hu T.T."/>
            <person name="Pattyn P."/>
            <person name="Bakker E.G."/>
            <person name="Cao J."/>
            <person name="Cheng J.-F."/>
            <person name="Clark R.M."/>
            <person name="Fahlgren N."/>
            <person name="Fawcett J.A."/>
            <person name="Grimwood J."/>
            <person name="Gundlach H."/>
            <person name="Haberer G."/>
            <person name="Hollister J.D."/>
            <person name="Ossowski S."/>
            <person name="Ottilar R.P."/>
            <person name="Salamov A.A."/>
            <person name="Schneeberger K."/>
            <person name="Spannagl M."/>
            <person name="Wang X."/>
            <person name="Yang L."/>
            <person name="Nasrallah M.E."/>
            <person name="Bergelson J."/>
            <person name="Carrington J.C."/>
            <person name="Gaut B.S."/>
            <person name="Schmutz J."/>
            <person name="Mayer K.F.X."/>
            <person name="Van de Peer Y."/>
            <person name="Grigoriev I.V."/>
            <person name="Nordborg M."/>
            <person name="Weigel D."/>
            <person name="Guo Y.-L."/>
        </authorList>
    </citation>
    <scope>NUCLEOTIDE SEQUENCE [LARGE SCALE GENOMIC DNA]</scope>
    <source>
        <strain evidence="3">cv. MN47</strain>
    </source>
</reference>
<accession>D7KGS8</accession>
<organism evidence="3">
    <name type="scientific">Arabidopsis lyrata subsp. lyrata</name>
    <name type="common">Lyre-leaved rock-cress</name>
    <dbReference type="NCBI Taxonomy" id="81972"/>
    <lineage>
        <taxon>Eukaryota</taxon>
        <taxon>Viridiplantae</taxon>
        <taxon>Streptophyta</taxon>
        <taxon>Embryophyta</taxon>
        <taxon>Tracheophyta</taxon>
        <taxon>Spermatophyta</taxon>
        <taxon>Magnoliopsida</taxon>
        <taxon>eudicotyledons</taxon>
        <taxon>Gunneridae</taxon>
        <taxon>Pentapetalae</taxon>
        <taxon>rosids</taxon>
        <taxon>malvids</taxon>
        <taxon>Brassicales</taxon>
        <taxon>Brassicaceae</taxon>
        <taxon>Camelineae</taxon>
        <taxon>Arabidopsis</taxon>
    </lineage>
</organism>
<dbReference type="Proteomes" id="UP000008694">
    <property type="component" value="Unassembled WGS sequence"/>
</dbReference>
<evidence type="ECO:0000313" key="3">
    <source>
        <dbReference type="Proteomes" id="UP000008694"/>
    </source>
</evidence>
<dbReference type="STRING" id="81972.D7KGS8"/>
<evidence type="ECO:0000313" key="2">
    <source>
        <dbReference type="EMBL" id="EFH70534.1"/>
    </source>
</evidence>
<feature type="compositionally biased region" description="Basic and acidic residues" evidence="1">
    <location>
        <begin position="34"/>
        <end position="54"/>
    </location>
</feature>
<dbReference type="AlphaFoldDB" id="D7KGS8"/>
<dbReference type="HOGENOM" id="CLU_1231390_0_0_1"/>
<feature type="region of interest" description="Disordered" evidence="1">
    <location>
        <begin position="171"/>
        <end position="225"/>
    </location>
</feature>
<feature type="compositionally biased region" description="Basic and acidic residues" evidence="1">
    <location>
        <begin position="1"/>
        <end position="22"/>
    </location>
</feature>
<feature type="region of interest" description="Disordered" evidence="1">
    <location>
        <begin position="1"/>
        <end position="60"/>
    </location>
</feature>
<name>D7KGS8_ARALL</name>
<protein>
    <submittedName>
        <fullName evidence="2">Uncharacterized protein</fullName>
    </submittedName>
</protein>